<feature type="domain" description="Alcohol dehydrogenase-like C-terminal" evidence="7">
    <location>
        <begin position="187"/>
        <end position="306"/>
    </location>
</feature>
<dbReference type="CDD" id="cd08232">
    <property type="entry name" value="idonate-5-DH"/>
    <property type="match status" value="1"/>
</dbReference>
<sequence length="347" mass="35345">MLAVVVHAPGDLRVDEVPDPVAAPDEVLMRMAYGGICGSDIAYWRSGISGTAVLKDPLVLGHEVSGTVEAIGEQAAAEVDAAGLGVGSRVTVHPATLVGEHAVPADTAERTNLWPEVRYFGSAAFDPHEQGGFSTLRAVRPDQLRAVPEGVGLDQAALAEPFGVALHAVSRAGDITGRTVLVNGAGPIGALAVAAARRAGAGRIIAADLSPAALEIARAMGADETVDVGAGQALPADVDVAIEASGAPRALGGVVAAVRRGGALVQVGNLPAGEVQASLGGIVTREIDYRGSYRFVDEISDALEAMAHGFDVSPLITHTVSLDRAVEGFEIAADRSTGSSKVLIDLR</sequence>
<proteinExistence type="inferred from homology"/>
<dbReference type="InterPro" id="IPR013154">
    <property type="entry name" value="ADH-like_N"/>
</dbReference>
<evidence type="ECO:0000256" key="4">
    <source>
        <dbReference type="ARBA" id="ARBA00022833"/>
    </source>
</evidence>
<dbReference type="PANTHER" id="PTHR43161:SF9">
    <property type="entry name" value="SORBITOL DEHYDROGENASE"/>
    <property type="match status" value="1"/>
</dbReference>
<dbReference type="PANTHER" id="PTHR43161">
    <property type="entry name" value="SORBITOL DEHYDROGENASE"/>
    <property type="match status" value="1"/>
</dbReference>
<evidence type="ECO:0000256" key="5">
    <source>
        <dbReference type="ARBA" id="ARBA00023002"/>
    </source>
</evidence>
<evidence type="ECO:0000256" key="3">
    <source>
        <dbReference type="ARBA" id="ARBA00022723"/>
    </source>
</evidence>
<dbReference type="Gene3D" id="3.40.50.720">
    <property type="entry name" value="NAD(P)-binding Rossmann-like Domain"/>
    <property type="match status" value="1"/>
</dbReference>
<evidence type="ECO:0000256" key="6">
    <source>
        <dbReference type="RuleBase" id="RU361277"/>
    </source>
</evidence>
<dbReference type="SUPFAM" id="SSF50129">
    <property type="entry name" value="GroES-like"/>
    <property type="match status" value="1"/>
</dbReference>
<dbReference type="GO" id="GO:0008270">
    <property type="term" value="F:zinc ion binding"/>
    <property type="evidence" value="ECO:0007669"/>
    <property type="project" value="InterPro"/>
</dbReference>
<comment type="similarity">
    <text evidence="2 6">Belongs to the zinc-containing alcohol dehydrogenase family.</text>
</comment>
<dbReference type="Pfam" id="PF00107">
    <property type="entry name" value="ADH_zinc_N"/>
    <property type="match status" value="1"/>
</dbReference>
<keyword evidence="4 6" id="KW-0862">Zinc</keyword>
<evidence type="ECO:0000313" key="10">
    <source>
        <dbReference type="Proteomes" id="UP000019754"/>
    </source>
</evidence>
<dbReference type="InterPro" id="IPR011032">
    <property type="entry name" value="GroES-like_sf"/>
</dbReference>
<evidence type="ECO:0000256" key="1">
    <source>
        <dbReference type="ARBA" id="ARBA00001947"/>
    </source>
</evidence>
<dbReference type="STRING" id="1249481.D641_0103945"/>
<dbReference type="InterPro" id="IPR013149">
    <property type="entry name" value="ADH-like_C"/>
</dbReference>
<feature type="domain" description="Alcohol dehydrogenase-like N-terminal" evidence="8">
    <location>
        <begin position="24"/>
        <end position="148"/>
    </location>
</feature>
<comment type="cofactor">
    <cofactor evidence="1 6">
        <name>Zn(2+)</name>
        <dbReference type="ChEBI" id="CHEBI:29105"/>
    </cofactor>
</comment>
<accession>A0A022L3A2</accession>
<keyword evidence="5" id="KW-0560">Oxidoreductase</keyword>
<dbReference type="AlphaFoldDB" id="A0A022L3A2"/>
<name>A0A022L3A2_9MICO</name>
<evidence type="ECO:0000259" key="7">
    <source>
        <dbReference type="Pfam" id="PF00107"/>
    </source>
</evidence>
<dbReference type="RefSeq" id="WP_017822502.1">
    <property type="nucleotide sequence ID" value="NZ_AORC01000004.1"/>
</dbReference>
<dbReference type="GO" id="GO:0016491">
    <property type="term" value="F:oxidoreductase activity"/>
    <property type="evidence" value="ECO:0007669"/>
    <property type="project" value="UniProtKB-KW"/>
</dbReference>
<dbReference type="Gene3D" id="3.90.180.10">
    <property type="entry name" value="Medium-chain alcohol dehydrogenases, catalytic domain"/>
    <property type="match status" value="1"/>
</dbReference>
<comment type="caution">
    <text evidence="9">The sequence shown here is derived from an EMBL/GenBank/DDBJ whole genome shotgun (WGS) entry which is preliminary data.</text>
</comment>
<dbReference type="Proteomes" id="UP000019754">
    <property type="component" value="Unassembled WGS sequence"/>
</dbReference>
<keyword evidence="3 6" id="KW-0479">Metal-binding</keyword>
<dbReference type="OrthoDB" id="9797931at2"/>
<dbReference type="HOGENOM" id="CLU_026673_11_5_11"/>
<evidence type="ECO:0000259" key="8">
    <source>
        <dbReference type="Pfam" id="PF08240"/>
    </source>
</evidence>
<dbReference type="Pfam" id="PF08240">
    <property type="entry name" value="ADH_N"/>
    <property type="match status" value="1"/>
</dbReference>
<dbReference type="EMBL" id="AORC01000004">
    <property type="protein sequence ID" value="EYT50425.1"/>
    <property type="molecule type" value="Genomic_DNA"/>
</dbReference>
<organism evidence="9 10">
    <name type="scientific">Brachybacterium muris UCD-AY4</name>
    <dbReference type="NCBI Taxonomy" id="1249481"/>
    <lineage>
        <taxon>Bacteria</taxon>
        <taxon>Bacillati</taxon>
        <taxon>Actinomycetota</taxon>
        <taxon>Actinomycetes</taxon>
        <taxon>Micrococcales</taxon>
        <taxon>Dermabacteraceae</taxon>
        <taxon>Brachybacterium</taxon>
    </lineage>
</organism>
<keyword evidence="10" id="KW-1185">Reference proteome</keyword>
<dbReference type="InterPro" id="IPR036291">
    <property type="entry name" value="NAD(P)-bd_dom_sf"/>
</dbReference>
<dbReference type="InterPro" id="IPR002328">
    <property type="entry name" value="ADH_Zn_CS"/>
</dbReference>
<dbReference type="SUPFAM" id="SSF51735">
    <property type="entry name" value="NAD(P)-binding Rossmann-fold domains"/>
    <property type="match status" value="1"/>
</dbReference>
<reference evidence="9 10" key="1">
    <citation type="journal article" date="2013" name="Genome Announc.">
        <title>Draft genome sequence of an Actinobacterium, Brachybacterium muris strain UCD-AY4.</title>
        <authorList>
            <person name="Lo J.R."/>
            <person name="Lang J.M."/>
            <person name="Darling A.E."/>
            <person name="Eisen J.A."/>
            <person name="Coil D.A."/>
        </authorList>
    </citation>
    <scope>NUCLEOTIDE SEQUENCE [LARGE SCALE GENOMIC DNA]</scope>
    <source>
        <strain evidence="9 10">UCD-AY4</strain>
    </source>
</reference>
<gene>
    <name evidence="9" type="ORF">D641_0103945</name>
</gene>
<evidence type="ECO:0000313" key="9">
    <source>
        <dbReference type="EMBL" id="EYT50425.1"/>
    </source>
</evidence>
<protein>
    <submittedName>
        <fullName evidence="9">Theronine dehydrogenase</fullName>
    </submittedName>
</protein>
<dbReference type="PROSITE" id="PS00059">
    <property type="entry name" value="ADH_ZINC"/>
    <property type="match status" value="1"/>
</dbReference>
<evidence type="ECO:0000256" key="2">
    <source>
        <dbReference type="ARBA" id="ARBA00008072"/>
    </source>
</evidence>